<dbReference type="InterPro" id="IPR016163">
    <property type="entry name" value="Ald_DH_C"/>
</dbReference>
<evidence type="ECO:0000259" key="1">
    <source>
        <dbReference type="Pfam" id="PF00171"/>
    </source>
</evidence>
<dbReference type="EMBL" id="JAVYJV010000022">
    <property type="protein sequence ID" value="KAK4341569.1"/>
    <property type="molecule type" value="Genomic_DNA"/>
</dbReference>
<evidence type="ECO:0000313" key="3">
    <source>
        <dbReference type="Proteomes" id="UP001291623"/>
    </source>
</evidence>
<feature type="domain" description="Aldehyde dehydrogenase" evidence="1">
    <location>
        <begin position="36"/>
        <end position="76"/>
    </location>
</feature>
<protein>
    <recommendedName>
        <fullName evidence="1">Aldehyde dehydrogenase domain-containing protein</fullName>
    </recommendedName>
</protein>
<dbReference type="SUPFAM" id="SSF53720">
    <property type="entry name" value="ALDH-like"/>
    <property type="match status" value="1"/>
</dbReference>
<proteinExistence type="predicted"/>
<dbReference type="AlphaFoldDB" id="A0AAE1QYL0"/>
<evidence type="ECO:0000313" key="2">
    <source>
        <dbReference type="EMBL" id="KAK4341569.1"/>
    </source>
</evidence>
<dbReference type="GO" id="GO:0016620">
    <property type="term" value="F:oxidoreductase activity, acting on the aldehyde or oxo group of donors, NAD or NADP as acceptor"/>
    <property type="evidence" value="ECO:0007669"/>
    <property type="project" value="InterPro"/>
</dbReference>
<gene>
    <name evidence="2" type="ORF">RND71_040070</name>
</gene>
<organism evidence="2 3">
    <name type="scientific">Anisodus tanguticus</name>
    <dbReference type="NCBI Taxonomy" id="243964"/>
    <lineage>
        <taxon>Eukaryota</taxon>
        <taxon>Viridiplantae</taxon>
        <taxon>Streptophyta</taxon>
        <taxon>Embryophyta</taxon>
        <taxon>Tracheophyta</taxon>
        <taxon>Spermatophyta</taxon>
        <taxon>Magnoliopsida</taxon>
        <taxon>eudicotyledons</taxon>
        <taxon>Gunneridae</taxon>
        <taxon>Pentapetalae</taxon>
        <taxon>asterids</taxon>
        <taxon>lamiids</taxon>
        <taxon>Solanales</taxon>
        <taxon>Solanaceae</taxon>
        <taxon>Solanoideae</taxon>
        <taxon>Hyoscyameae</taxon>
        <taxon>Anisodus</taxon>
    </lineage>
</organism>
<keyword evidence="3" id="KW-1185">Reference proteome</keyword>
<comment type="caution">
    <text evidence="2">The sequence shown here is derived from an EMBL/GenBank/DDBJ whole genome shotgun (WGS) entry which is preliminary data.</text>
</comment>
<name>A0AAE1QYL0_9SOLA</name>
<dbReference type="Proteomes" id="UP001291623">
    <property type="component" value="Unassembled WGS sequence"/>
</dbReference>
<dbReference type="Gene3D" id="3.40.309.10">
    <property type="entry name" value="Aldehyde Dehydrogenase, Chain A, domain 2"/>
    <property type="match status" value="1"/>
</dbReference>
<reference evidence="2" key="1">
    <citation type="submission" date="2023-12" db="EMBL/GenBank/DDBJ databases">
        <title>Genome assembly of Anisodus tanguticus.</title>
        <authorList>
            <person name="Wang Y.-J."/>
        </authorList>
    </citation>
    <scope>NUCLEOTIDE SEQUENCE</scope>
    <source>
        <strain evidence="2">KB-2021</strain>
        <tissue evidence="2">Leaf</tissue>
    </source>
</reference>
<accession>A0AAE1QYL0</accession>
<dbReference type="Pfam" id="PF00171">
    <property type="entry name" value="Aldedh"/>
    <property type="match status" value="1"/>
</dbReference>
<sequence length="94" mass="10682">MTPRFAARRSFLFLIENEVLVALKENEVTRISHGATNFKTVEEVIKRANCTNYGLATGVMTNNFNIANTVSRSIRAVRSYKASYAIQFKNKYSK</sequence>
<dbReference type="InterPro" id="IPR016161">
    <property type="entry name" value="Ald_DH/histidinol_DH"/>
</dbReference>
<dbReference type="InterPro" id="IPR015590">
    <property type="entry name" value="Aldehyde_DH_dom"/>
</dbReference>